<organism evidence="1 2">
    <name type="scientific">Gluconobacter oxydans (strain 621H)</name>
    <name type="common">Gluconobacter suboxydans</name>
    <dbReference type="NCBI Taxonomy" id="290633"/>
    <lineage>
        <taxon>Bacteria</taxon>
        <taxon>Pseudomonadati</taxon>
        <taxon>Pseudomonadota</taxon>
        <taxon>Alphaproteobacteria</taxon>
        <taxon>Acetobacterales</taxon>
        <taxon>Acetobacteraceae</taxon>
        <taxon>Gluconobacter</taxon>
    </lineage>
</organism>
<gene>
    <name evidence="1" type="ordered locus">GOX2705</name>
</gene>
<dbReference type="HOGENOM" id="CLU_2246148_0_0_5"/>
<sequence length="104" mass="11615">MRLRIAFLSAPSSASAPLAPYGAPAPRSPDACNTRRTEQNHNLLKTHQNSDDHSADHMLRHARQTLQDGRTGVACSGSSFRLQQKLRFIQPLRMLCWAYRGLMG</sequence>
<dbReference type="Proteomes" id="UP000006375">
    <property type="component" value="Plasmid pGOX3"/>
</dbReference>
<dbReference type="KEGG" id="gox:GOX2705"/>
<proteinExistence type="predicted"/>
<geneLocation type="plasmid" evidence="1 2">
    <name>pGOX3</name>
</geneLocation>
<reference evidence="1 2" key="1">
    <citation type="journal article" date="2005" name="Nat. Biotechnol.">
        <title>Complete genome sequence of the acetic acid bacterium Gluconobacter oxydans.</title>
        <authorList>
            <person name="Prust C."/>
            <person name="Hoffmeister M."/>
            <person name="Liesegang H."/>
            <person name="Wiezer A."/>
            <person name="Fricke W.F."/>
            <person name="Ehrenreich A."/>
            <person name="Gottschalk G."/>
            <person name="Deppenmeier U."/>
        </authorList>
    </citation>
    <scope>NUCLEOTIDE SEQUENCE [LARGE SCALE GENOMIC DNA]</scope>
    <source>
        <strain evidence="2">621H</strain>
        <plasmid evidence="2">Plasmid pGOX3</plasmid>
    </source>
</reference>
<evidence type="ECO:0000313" key="2">
    <source>
        <dbReference type="Proteomes" id="UP000006375"/>
    </source>
</evidence>
<accession>Q5HXI4</accession>
<keyword evidence="2" id="KW-1185">Reference proteome</keyword>
<dbReference type="EMBL" id="CP000006">
    <property type="protein sequence ID" value="AAW59769.1"/>
    <property type="molecule type" value="Genomic_DNA"/>
</dbReference>
<evidence type="ECO:0000313" key="1">
    <source>
        <dbReference type="EMBL" id="AAW59769.1"/>
    </source>
</evidence>
<keyword evidence="1" id="KW-0614">Plasmid</keyword>
<dbReference type="AlphaFoldDB" id="Q5HXI4"/>
<protein>
    <submittedName>
        <fullName evidence="1">Uncharacterized protein</fullName>
    </submittedName>
</protein>
<name>Q5HXI4_GLUOX</name>